<sequence length="159" mass="18318">TISIAVISESCGKTCTIKSEFHILSIDLPNIIPIIADVDISNPEVFLNVLPYYIILILVLISLLIVFLTWYYMKTDWKNFWRFLGFLSIIVCSIFGVITTFDFFIIYSTNNPIDPLPETTAILLQRFFISFFLIVLGVIVVSGTVYLSYKYIYKEFLNI</sequence>
<feature type="non-terminal residue" evidence="2">
    <location>
        <position position="1"/>
    </location>
</feature>
<gene>
    <name evidence="2" type="ORF">LCGC14_2022590</name>
</gene>
<name>A0A0F9HAC7_9ZZZZ</name>
<keyword evidence="1" id="KW-0472">Membrane</keyword>
<keyword evidence="1" id="KW-1133">Transmembrane helix</keyword>
<feature type="transmembrane region" description="Helical" evidence="1">
    <location>
        <begin position="127"/>
        <end position="149"/>
    </location>
</feature>
<dbReference type="AlphaFoldDB" id="A0A0F9HAC7"/>
<proteinExistence type="predicted"/>
<accession>A0A0F9HAC7</accession>
<keyword evidence="1" id="KW-0812">Transmembrane</keyword>
<evidence type="ECO:0000256" key="1">
    <source>
        <dbReference type="SAM" id="Phobius"/>
    </source>
</evidence>
<reference evidence="2" key="1">
    <citation type="journal article" date="2015" name="Nature">
        <title>Complex archaea that bridge the gap between prokaryotes and eukaryotes.</title>
        <authorList>
            <person name="Spang A."/>
            <person name="Saw J.H."/>
            <person name="Jorgensen S.L."/>
            <person name="Zaremba-Niedzwiedzka K."/>
            <person name="Martijn J."/>
            <person name="Lind A.E."/>
            <person name="van Eijk R."/>
            <person name="Schleper C."/>
            <person name="Guy L."/>
            <person name="Ettema T.J."/>
        </authorList>
    </citation>
    <scope>NUCLEOTIDE SEQUENCE</scope>
</reference>
<comment type="caution">
    <text evidence="2">The sequence shown here is derived from an EMBL/GenBank/DDBJ whole genome shotgun (WGS) entry which is preliminary data.</text>
</comment>
<protein>
    <submittedName>
        <fullName evidence="2">Uncharacterized protein</fullName>
    </submittedName>
</protein>
<feature type="transmembrane region" description="Helical" evidence="1">
    <location>
        <begin position="83"/>
        <end position="107"/>
    </location>
</feature>
<feature type="transmembrane region" description="Helical" evidence="1">
    <location>
        <begin position="50"/>
        <end position="71"/>
    </location>
</feature>
<dbReference type="EMBL" id="LAZR01023387">
    <property type="protein sequence ID" value="KKL78660.1"/>
    <property type="molecule type" value="Genomic_DNA"/>
</dbReference>
<evidence type="ECO:0000313" key="2">
    <source>
        <dbReference type="EMBL" id="KKL78660.1"/>
    </source>
</evidence>
<organism evidence="2">
    <name type="scientific">marine sediment metagenome</name>
    <dbReference type="NCBI Taxonomy" id="412755"/>
    <lineage>
        <taxon>unclassified sequences</taxon>
        <taxon>metagenomes</taxon>
        <taxon>ecological metagenomes</taxon>
    </lineage>
</organism>